<name>A0A7Z1MXU1_STAHA</name>
<feature type="compositionally biased region" description="Low complexity" evidence="2">
    <location>
        <begin position="336"/>
        <end position="346"/>
    </location>
</feature>
<dbReference type="EMBL" id="PGWX01000574">
    <property type="protein sequence ID" value="PPJ69117.1"/>
    <property type="molecule type" value="Genomic_DNA"/>
</dbReference>
<evidence type="ECO:0000256" key="2">
    <source>
        <dbReference type="SAM" id="MobiDB-lite"/>
    </source>
</evidence>
<keyword evidence="3" id="KW-1133">Transmembrane helix</keyword>
<feature type="region of interest" description="Disordered" evidence="2">
    <location>
        <begin position="326"/>
        <end position="417"/>
    </location>
</feature>
<feature type="coiled-coil region" evidence="1">
    <location>
        <begin position="61"/>
        <end position="106"/>
    </location>
</feature>
<feature type="compositionally biased region" description="Basic and acidic residues" evidence="2">
    <location>
        <begin position="188"/>
        <end position="202"/>
    </location>
</feature>
<organism evidence="4 5">
    <name type="scientific">Staphylococcus haemolyticus</name>
    <dbReference type="NCBI Taxonomy" id="1283"/>
    <lineage>
        <taxon>Bacteria</taxon>
        <taxon>Bacillati</taxon>
        <taxon>Bacillota</taxon>
        <taxon>Bacilli</taxon>
        <taxon>Bacillales</taxon>
        <taxon>Staphylococcaceae</taxon>
        <taxon>Staphylococcus</taxon>
    </lineage>
</organism>
<feature type="compositionally biased region" description="Polar residues" evidence="2">
    <location>
        <begin position="353"/>
        <end position="363"/>
    </location>
</feature>
<feature type="compositionally biased region" description="Basic and acidic residues" evidence="2">
    <location>
        <begin position="401"/>
        <end position="417"/>
    </location>
</feature>
<keyword evidence="1" id="KW-0175">Coiled coil</keyword>
<feature type="transmembrane region" description="Helical" evidence="3">
    <location>
        <begin position="42"/>
        <end position="60"/>
    </location>
</feature>
<feature type="compositionally biased region" description="Polar residues" evidence="2">
    <location>
        <begin position="13"/>
        <end position="35"/>
    </location>
</feature>
<reference evidence="4 5" key="1">
    <citation type="submission" date="2017-11" db="EMBL/GenBank/DDBJ databases">
        <authorList>
            <person name="Founou R.C."/>
            <person name="Founou L."/>
            <person name="Allam M."/>
            <person name="Ismail A."/>
            <person name="Essack S.Y."/>
        </authorList>
    </citation>
    <scope>NUCLEOTIDE SEQUENCE [LARGE SCALE GENOMIC DNA]</scope>
    <source>
        <strain evidence="4 5">G811N2B1</strain>
    </source>
</reference>
<proteinExistence type="predicted"/>
<protein>
    <submittedName>
        <fullName evidence="4">YtxH domain-containing protein</fullName>
    </submittedName>
</protein>
<feature type="region of interest" description="Disordered" evidence="2">
    <location>
        <begin position="1"/>
        <end position="35"/>
    </location>
</feature>
<feature type="compositionally biased region" description="Polar residues" evidence="2">
    <location>
        <begin position="257"/>
        <end position="278"/>
    </location>
</feature>
<comment type="caution">
    <text evidence="4">The sequence shown here is derived from an EMBL/GenBank/DDBJ whole genome shotgun (WGS) entry which is preliminary data.</text>
</comment>
<dbReference type="Proteomes" id="UP000238153">
    <property type="component" value="Unassembled WGS sequence"/>
</dbReference>
<dbReference type="AlphaFoldDB" id="A0A7Z1MXU1"/>
<evidence type="ECO:0000313" key="4">
    <source>
        <dbReference type="EMBL" id="PPJ69117.1"/>
    </source>
</evidence>
<sequence>MTNNTGKDLHGQGENQNSNNYDVSNSQYSHNKFSSHPSRKDFVISFITGALIGSAVGLFYKNKAEEKIDGAKTKEKELRNRYQNIKQQTESNIENVKQKIDDFKNRDNSEVSNDELVAQQNAIKAETSNNLADQSPQAQEIQEAKAEAKKDSKSKEISATELAAQQNAIKAETSDDLSDQSPQAQEIQEAKADEIQNLRNNEDNSAEEIVAQQNAIKAETSDDLSDKSPQAIEIQEAKAETEKEEENEPKEVKVSATELTAQQNAVKVESSNNNLSDSSIKDNASHNKHVTAKNLASAAKTKKSKLDNDLNVANKTKTLLEEPSVAKSIGNKTVPNLVTKNNNTFNNDEDQVKNNQAHATSKFENGVITHDTKSNNEKSTGNSKQSQNEPKAKNKTPKQQQRAEKAKSKIDKRTFND</sequence>
<feature type="region of interest" description="Disordered" evidence="2">
    <location>
        <begin position="163"/>
        <end position="304"/>
    </location>
</feature>
<evidence type="ECO:0000313" key="5">
    <source>
        <dbReference type="Proteomes" id="UP000238153"/>
    </source>
</evidence>
<evidence type="ECO:0000256" key="3">
    <source>
        <dbReference type="SAM" id="Phobius"/>
    </source>
</evidence>
<feature type="compositionally biased region" description="Polar residues" evidence="2">
    <location>
        <begin position="377"/>
        <end position="389"/>
    </location>
</feature>
<evidence type="ECO:0000256" key="1">
    <source>
        <dbReference type="SAM" id="Coils"/>
    </source>
</evidence>
<dbReference type="RefSeq" id="WP_037559425.1">
    <property type="nucleotide sequence ID" value="NZ_JAUJUC010000029.1"/>
</dbReference>
<keyword evidence="3" id="KW-0472">Membrane</keyword>
<accession>A0A7Z1MXU1</accession>
<gene>
    <name evidence="4" type="ORF">CV019_14665</name>
</gene>
<keyword evidence="3" id="KW-0812">Transmembrane</keyword>